<organism evidence="1 2">
    <name type="scientific">Delitschia confertaspora ATCC 74209</name>
    <dbReference type="NCBI Taxonomy" id="1513339"/>
    <lineage>
        <taxon>Eukaryota</taxon>
        <taxon>Fungi</taxon>
        <taxon>Dikarya</taxon>
        <taxon>Ascomycota</taxon>
        <taxon>Pezizomycotina</taxon>
        <taxon>Dothideomycetes</taxon>
        <taxon>Pleosporomycetidae</taxon>
        <taxon>Pleosporales</taxon>
        <taxon>Delitschiaceae</taxon>
        <taxon>Delitschia</taxon>
    </lineage>
</organism>
<dbReference type="EMBL" id="ML994153">
    <property type="protein sequence ID" value="KAF2198316.1"/>
    <property type="molecule type" value="Genomic_DNA"/>
</dbReference>
<dbReference type="AlphaFoldDB" id="A0A9P4JF93"/>
<proteinExistence type="predicted"/>
<comment type="caution">
    <text evidence="1">The sequence shown here is derived from an EMBL/GenBank/DDBJ whole genome shotgun (WGS) entry which is preliminary data.</text>
</comment>
<accession>A0A9P4JF93</accession>
<gene>
    <name evidence="1" type="ORF">GQ43DRAFT_434376</name>
</gene>
<dbReference type="Proteomes" id="UP000799536">
    <property type="component" value="Unassembled WGS sequence"/>
</dbReference>
<reference evidence="1" key="1">
    <citation type="journal article" date="2020" name="Stud. Mycol.">
        <title>101 Dothideomycetes genomes: a test case for predicting lifestyles and emergence of pathogens.</title>
        <authorList>
            <person name="Haridas S."/>
            <person name="Albert R."/>
            <person name="Binder M."/>
            <person name="Bloem J."/>
            <person name="Labutti K."/>
            <person name="Salamov A."/>
            <person name="Andreopoulos B."/>
            <person name="Baker S."/>
            <person name="Barry K."/>
            <person name="Bills G."/>
            <person name="Bluhm B."/>
            <person name="Cannon C."/>
            <person name="Castanera R."/>
            <person name="Culley D."/>
            <person name="Daum C."/>
            <person name="Ezra D."/>
            <person name="Gonzalez J."/>
            <person name="Henrissat B."/>
            <person name="Kuo A."/>
            <person name="Liang C."/>
            <person name="Lipzen A."/>
            <person name="Lutzoni F."/>
            <person name="Magnuson J."/>
            <person name="Mondo S."/>
            <person name="Nolan M."/>
            <person name="Ohm R."/>
            <person name="Pangilinan J."/>
            <person name="Park H.-J."/>
            <person name="Ramirez L."/>
            <person name="Alfaro M."/>
            <person name="Sun H."/>
            <person name="Tritt A."/>
            <person name="Yoshinaga Y."/>
            <person name="Zwiers L.-H."/>
            <person name="Turgeon B."/>
            <person name="Goodwin S."/>
            <person name="Spatafora J."/>
            <person name="Crous P."/>
            <person name="Grigoriev I."/>
        </authorList>
    </citation>
    <scope>NUCLEOTIDE SEQUENCE</scope>
    <source>
        <strain evidence="1">ATCC 74209</strain>
    </source>
</reference>
<keyword evidence="2" id="KW-1185">Reference proteome</keyword>
<name>A0A9P4JF93_9PLEO</name>
<sequence>MGVSSIVPAIPSSGASTLNPDAVERWNMTSHERRVYQCIRFMAIAQEVVAEETCQTPNTGRISRLGSKPDGSPMFLIDQDISFVAGEDTGKKLFFWLPENLPNRSELLQFCQCENAALLWWPMIEYLLGPHLIKQRSVISLCITPKPTREYRYSPAEAQNAISHTVLSVELLGSNPQKWVIDLTTPQYGQSEIFVPQDDYREDMMHRIEYELRGPGAYLERMAEYWECVKEYHGETYRRWAKKVFFHTRVAFLCWWERHFQSEDAEEHINTLKDSIRARLWGARVKVFREEGFVMYTGYLDEDDEGPIVKYRRESSTYPGK</sequence>
<protein>
    <submittedName>
        <fullName evidence="1">Uncharacterized protein</fullName>
    </submittedName>
</protein>
<evidence type="ECO:0000313" key="1">
    <source>
        <dbReference type="EMBL" id="KAF2198316.1"/>
    </source>
</evidence>
<evidence type="ECO:0000313" key="2">
    <source>
        <dbReference type="Proteomes" id="UP000799536"/>
    </source>
</evidence>